<evidence type="ECO:0000313" key="2">
    <source>
        <dbReference type="EMBL" id="MDP9869649.1"/>
    </source>
</evidence>
<name>A0ABT9RK18_9ACTN</name>
<evidence type="ECO:0000256" key="1">
    <source>
        <dbReference type="SAM" id="MobiDB-lite"/>
    </source>
</evidence>
<feature type="region of interest" description="Disordered" evidence="1">
    <location>
        <begin position="1"/>
        <end position="22"/>
    </location>
</feature>
<protein>
    <submittedName>
        <fullName evidence="2">Uncharacterized protein</fullName>
    </submittedName>
</protein>
<reference evidence="2 3" key="1">
    <citation type="submission" date="2023-07" db="EMBL/GenBank/DDBJ databases">
        <title>Sequencing the genomes of 1000 actinobacteria strains.</title>
        <authorList>
            <person name="Klenk H.-P."/>
        </authorList>
    </citation>
    <scope>NUCLEOTIDE SEQUENCE [LARGE SCALE GENOMIC DNA]</scope>
    <source>
        <strain evidence="2 3">DSM 44109</strain>
    </source>
</reference>
<comment type="caution">
    <text evidence="2">The sequence shown here is derived from an EMBL/GenBank/DDBJ whole genome shotgun (WGS) entry which is preliminary data.</text>
</comment>
<sequence length="48" mass="5122">MPHQAVRSSTEPPGSEPEVIHPDVSAGSFWDLYARRDRVAALVGAFGG</sequence>
<proteinExistence type="predicted"/>
<organism evidence="2 3">
    <name type="scientific">Streptosporangium brasiliense</name>
    <dbReference type="NCBI Taxonomy" id="47480"/>
    <lineage>
        <taxon>Bacteria</taxon>
        <taxon>Bacillati</taxon>
        <taxon>Actinomycetota</taxon>
        <taxon>Actinomycetes</taxon>
        <taxon>Streptosporangiales</taxon>
        <taxon>Streptosporangiaceae</taxon>
        <taxon>Streptosporangium</taxon>
    </lineage>
</organism>
<gene>
    <name evidence="2" type="ORF">J2S55_008915</name>
</gene>
<keyword evidence="3" id="KW-1185">Reference proteome</keyword>
<feature type="compositionally biased region" description="Polar residues" evidence="1">
    <location>
        <begin position="1"/>
        <end position="12"/>
    </location>
</feature>
<evidence type="ECO:0000313" key="3">
    <source>
        <dbReference type="Proteomes" id="UP001230426"/>
    </source>
</evidence>
<dbReference type="RefSeq" id="WP_306873809.1">
    <property type="nucleotide sequence ID" value="NZ_JAUSRB010000002.1"/>
</dbReference>
<dbReference type="EMBL" id="JAUSRB010000002">
    <property type="protein sequence ID" value="MDP9869649.1"/>
    <property type="molecule type" value="Genomic_DNA"/>
</dbReference>
<dbReference type="Proteomes" id="UP001230426">
    <property type="component" value="Unassembled WGS sequence"/>
</dbReference>
<accession>A0ABT9RK18</accession>